<dbReference type="AlphaFoldDB" id="A0A061AFE8"/>
<dbReference type="SMART" id="SM00487">
    <property type="entry name" value="DEXDc"/>
    <property type="match status" value="1"/>
</dbReference>
<protein>
    <submittedName>
        <fullName evidence="3">Helicase</fullName>
    </submittedName>
</protein>
<keyword evidence="4" id="KW-1185">Reference proteome</keyword>
<evidence type="ECO:0000313" key="3">
    <source>
        <dbReference type="EMBL" id="CDR30236.1"/>
    </source>
</evidence>
<dbReference type="PANTHER" id="PTHR47396:SF1">
    <property type="entry name" value="ATP-DEPENDENT HELICASE IRC3-RELATED"/>
    <property type="match status" value="1"/>
</dbReference>
<dbReference type="GO" id="GO:0004386">
    <property type="term" value="F:helicase activity"/>
    <property type="evidence" value="ECO:0007669"/>
    <property type="project" value="UniProtKB-KW"/>
</dbReference>
<dbReference type="Pfam" id="PF04851">
    <property type="entry name" value="ResIII"/>
    <property type="match status" value="1"/>
</dbReference>
<dbReference type="STRING" id="35623.Aocu_01630"/>
<dbReference type="RefSeq" id="WP_045748811.1">
    <property type="nucleotide sequence ID" value="NZ_FUZK01000002.1"/>
</dbReference>
<dbReference type="SUPFAM" id="SSF52540">
    <property type="entry name" value="P-loop containing nucleoside triphosphate hydrolases"/>
    <property type="match status" value="2"/>
</dbReference>
<dbReference type="HOGENOM" id="CLU_016957_0_0_14"/>
<accession>A0A061AFE8</accession>
<dbReference type="PATRIC" id="fig|35623.3.peg.163"/>
<keyword evidence="1" id="KW-1133">Transmembrane helix</keyword>
<dbReference type="EMBL" id="LK028559">
    <property type="protein sequence ID" value="CDR30236.1"/>
    <property type="molecule type" value="Genomic_DNA"/>
</dbReference>
<dbReference type="Gene3D" id="3.40.50.300">
    <property type="entry name" value="P-loop containing nucleotide triphosphate hydrolases"/>
    <property type="match status" value="1"/>
</dbReference>
<evidence type="ECO:0000256" key="1">
    <source>
        <dbReference type="SAM" id="Phobius"/>
    </source>
</evidence>
<dbReference type="InParanoid" id="A0A061AFE8"/>
<keyword evidence="3" id="KW-0347">Helicase</keyword>
<reference evidence="4" key="1">
    <citation type="submission" date="2014-05" db="EMBL/GenBank/DDBJ databases">
        <authorList>
            <person name="Kube M."/>
        </authorList>
    </citation>
    <scope>NUCLEOTIDE SEQUENCE [LARGE SCALE GENOMIC DNA]</scope>
</reference>
<dbReference type="InterPro" id="IPR006935">
    <property type="entry name" value="Helicase/UvrB_N"/>
</dbReference>
<keyword evidence="3" id="KW-0378">Hydrolase</keyword>
<feature type="transmembrane region" description="Helical" evidence="1">
    <location>
        <begin position="63"/>
        <end position="85"/>
    </location>
</feature>
<dbReference type="InterPro" id="IPR014001">
    <property type="entry name" value="Helicase_ATP-bd"/>
</dbReference>
<dbReference type="InterPro" id="IPR027417">
    <property type="entry name" value="P-loop_NTPase"/>
</dbReference>
<dbReference type="OrthoDB" id="9804145at2"/>
<keyword evidence="3" id="KW-0547">Nucleotide-binding</keyword>
<gene>
    <name evidence="3" type="ORF">Aocu_01630</name>
</gene>
<dbReference type="InterPro" id="IPR050742">
    <property type="entry name" value="Helicase_Restrict-Modif_Enz"/>
</dbReference>
<feature type="domain" description="Helicase ATP-binding" evidence="2">
    <location>
        <begin position="32"/>
        <end position="259"/>
    </location>
</feature>
<dbReference type="CDD" id="cd18785">
    <property type="entry name" value="SF2_C"/>
    <property type="match status" value="1"/>
</dbReference>
<dbReference type="GO" id="GO:0005524">
    <property type="term" value="F:ATP binding"/>
    <property type="evidence" value="ECO:0007669"/>
    <property type="project" value="InterPro"/>
</dbReference>
<keyword evidence="1" id="KW-0812">Transmembrane</keyword>
<proteinExistence type="predicted"/>
<evidence type="ECO:0000313" key="4">
    <source>
        <dbReference type="Proteomes" id="UP000032434"/>
    </source>
</evidence>
<dbReference type="REBASE" id="87946">
    <property type="entry name" value="Aoc19LORF1620P"/>
</dbReference>
<keyword evidence="3" id="KW-0067">ATP-binding</keyword>
<evidence type="ECO:0000259" key="2">
    <source>
        <dbReference type="SMART" id="SM00487"/>
    </source>
</evidence>
<name>A0A061AFE8_9MOLU</name>
<sequence>MSQYLFEKINSAIEVLGEAKTVPNYILNGISSNIKLRDYQKQALINYLTFAESGLSKNKQKWALFHMATGSGKTVIMASLILYYFEKGYRNFLFFVRNINIIDKTIENLTNTLSNKYLFNSPLEINGIIVNIKKVDNFQHSHPDSINICFTSNAGLQNSLSLLPQENSLSINDFEDNKVVLIADESHHLNASTKNGQFLFEDEEDRSWEFTVMKAFRANKDNVLLEFTATCDLRNPFVESKYKDVVVFDYPLSKFREDKYSKDIMSLPSTDDLITRTLIALIISQYRYKLFQENKHNIKPVVMLKSKSIKESIQFYEEYIKFITNEISVSSLELVRDSNTDVDIIRQAFEYFALKKISLTTLVNEIKLDFSEEHCITLNSAKNKISKDDAILLNSLEDVNNPYRLIFVVDMLNEGWDVLNLFDIVRLYNERQGAHGKSEKVSKYTISEAQLIGRGARYFPFKTEEWQVKEKRKFDNKIDNPLRVCELLIYHCMTDSKYINEIRTALKEIGLIAPTEPTKIDLKLKESFKNDNYYRRGFVFSNKRIEKSREAIRELPNKLRFLPIEYNVNHHASGWINLFGNESIKTIQSTSKTYLVNEIDENILFKGIRQFPLLRFSYLTSKFPNVKSTREFLLNKNYLGLMKVKFNFPLGYELTSKDLYLGITKLLEHVSDFISKIEIQYEGSLEFHAEPLQKIIKDTTIYKELPNVPNGGEGFSQNHMSVPDKYRLDLSKSDWFVFNDNFGTSEEKSFVKYMSNIINDFHKKYEKVFLIRNEQQLAIYSFNTGERFEPDYLLVLGENTNSGMVFYQIFVEPKGDHLLLQDEWKENFLREIYSKNIEHYVFLDNSRYKIWGLPFYNENNTLQQFEEALKSITN</sequence>
<dbReference type="GO" id="GO:0003677">
    <property type="term" value="F:DNA binding"/>
    <property type="evidence" value="ECO:0007669"/>
    <property type="project" value="InterPro"/>
</dbReference>
<keyword evidence="1" id="KW-0472">Membrane</keyword>
<dbReference type="KEGG" id="aoc:Aocu_01630"/>
<dbReference type="GO" id="GO:0016787">
    <property type="term" value="F:hydrolase activity"/>
    <property type="evidence" value="ECO:0007669"/>
    <property type="project" value="InterPro"/>
</dbReference>
<organism evidence="3 4">
    <name type="scientific">Acholeplasma oculi</name>
    <dbReference type="NCBI Taxonomy" id="35623"/>
    <lineage>
        <taxon>Bacteria</taxon>
        <taxon>Bacillati</taxon>
        <taxon>Mycoplasmatota</taxon>
        <taxon>Mollicutes</taxon>
        <taxon>Acholeplasmatales</taxon>
        <taxon>Acholeplasmataceae</taxon>
        <taxon>Acholeplasma</taxon>
    </lineage>
</organism>
<dbReference type="PANTHER" id="PTHR47396">
    <property type="entry name" value="TYPE I RESTRICTION ENZYME ECOKI R PROTEIN"/>
    <property type="match status" value="1"/>
</dbReference>
<dbReference type="GO" id="GO:0005829">
    <property type="term" value="C:cytosol"/>
    <property type="evidence" value="ECO:0007669"/>
    <property type="project" value="TreeGrafter"/>
</dbReference>
<dbReference type="Proteomes" id="UP000032434">
    <property type="component" value="Chromosome 1"/>
</dbReference>